<name>Q3ARN2_CHLCH</name>
<sequence>MLRIALIPMLRHHFTSAFRYRHRSTIQHSSLFVATLLLLLLQALPLFARSNDELLVEQSHDRISAYMLKEYGTPSMLMGKNISTPLPPASLTKVLTSIMAIESGRLLQDVVITRESTLVEPSKAGFTVGERIKLIDLVKAAMVSSSNDAAFAIGIYLSGSVDAFVDAMNYKARQIGMRNSHFTNPAGYDRGQYAGNVSTAEDLMRLTEYAVRNSTFNQIARMDRAVFVEQSTRKVYNLRTHNKLLAHYPHSVGIKTGWTTRAGGCLIARAVKGDKDLLVVMLNAKISRWDTAASMFDLAFNDRLPTSQFVASNGGQNLEQSERVIKGEQAALLAAAATPALLHAGGKALQAKQSGVVSKLSKEKKLSRKDRLALKKQKGKLSKKERLALKKKQKLSKKEKLALSKKEKKLSRKERLALKKQKGKLSKKERLALKKKQKFSKKEKVAQTKQMRKAKRNELLANKVDKKKSKKEF</sequence>
<feature type="active site" description="Acyl-ester intermediate" evidence="7">
    <location>
        <position position="90"/>
    </location>
</feature>
<feature type="compositionally biased region" description="Basic and acidic residues" evidence="10">
    <location>
        <begin position="396"/>
        <end position="405"/>
    </location>
</feature>
<proteinExistence type="inferred from homology"/>
<keyword evidence="12" id="KW-0645">Protease</keyword>
<keyword evidence="5" id="KW-0573">Peptidoglycan synthesis</keyword>
<dbReference type="KEGG" id="cch:Cag_1081"/>
<dbReference type="PRINTS" id="PR00725">
    <property type="entry name" value="DADACBPTASE1"/>
</dbReference>
<dbReference type="SUPFAM" id="SSF56601">
    <property type="entry name" value="beta-lactamase/transpeptidase-like"/>
    <property type="match status" value="1"/>
</dbReference>
<dbReference type="PANTHER" id="PTHR21581">
    <property type="entry name" value="D-ALANYL-D-ALANINE CARBOXYPEPTIDASE"/>
    <property type="match status" value="1"/>
</dbReference>
<dbReference type="GO" id="GO:0071555">
    <property type="term" value="P:cell wall organization"/>
    <property type="evidence" value="ECO:0007669"/>
    <property type="project" value="UniProtKB-KW"/>
</dbReference>
<dbReference type="Pfam" id="PF00768">
    <property type="entry name" value="Peptidase_S11"/>
    <property type="match status" value="1"/>
</dbReference>
<dbReference type="EC" id="3.4.16.4" evidence="12"/>
<evidence type="ECO:0000256" key="4">
    <source>
        <dbReference type="ARBA" id="ARBA00022960"/>
    </source>
</evidence>
<dbReference type="GO" id="GO:0008360">
    <property type="term" value="P:regulation of cell shape"/>
    <property type="evidence" value="ECO:0007669"/>
    <property type="project" value="UniProtKB-KW"/>
</dbReference>
<accession>Q3ARN2</accession>
<dbReference type="GO" id="GO:0009252">
    <property type="term" value="P:peptidoglycan biosynthetic process"/>
    <property type="evidence" value="ECO:0007669"/>
    <property type="project" value="UniProtKB-KW"/>
</dbReference>
<evidence type="ECO:0000313" key="12">
    <source>
        <dbReference type="EMBL" id="ABB28343.1"/>
    </source>
</evidence>
<feature type="domain" description="Peptidase S11 D-alanyl-D-alanine carboxypeptidase A N-terminal" evidence="11">
    <location>
        <begin position="64"/>
        <end position="285"/>
    </location>
</feature>
<dbReference type="GO" id="GO:0009002">
    <property type="term" value="F:serine-type D-Ala-D-Ala carboxypeptidase activity"/>
    <property type="evidence" value="ECO:0007669"/>
    <property type="project" value="UniProtKB-EC"/>
</dbReference>
<dbReference type="AlphaFoldDB" id="Q3ARN2"/>
<dbReference type="InterPro" id="IPR018044">
    <property type="entry name" value="Peptidase_S11"/>
</dbReference>
<keyword evidence="6" id="KW-0961">Cell wall biogenesis/degradation</keyword>
<gene>
    <name evidence="12" type="ordered locus">Cag_1081</name>
</gene>
<dbReference type="PANTHER" id="PTHR21581:SF33">
    <property type="entry name" value="D-ALANYL-D-ALANINE CARBOXYPEPTIDASE DACB"/>
    <property type="match status" value="1"/>
</dbReference>
<evidence type="ECO:0000259" key="11">
    <source>
        <dbReference type="Pfam" id="PF00768"/>
    </source>
</evidence>
<evidence type="ECO:0000256" key="1">
    <source>
        <dbReference type="ARBA" id="ARBA00007164"/>
    </source>
</evidence>
<keyword evidence="12" id="KW-0121">Carboxypeptidase</keyword>
<dbReference type="STRING" id="340177.Cag_1081"/>
<keyword evidence="3 12" id="KW-0378">Hydrolase</keyword>
<feature type="active site" evidence="7">
    <location>
        <position position="145"/>
    </location>
</feature>
<evidence type="ECO:0000256" key="3">
    <source>
        <dbReference type="ARBA" id="ARBA00022801"/>
    </source>
</evidence>
<evidence type="ECO:0000256" key="6">
    <source>
        <dbReference type="ARBA" id="ARBA00023316"/>
    </source>
</evidence>
<dbReference type="Gene3D" id="3.40.710.10">
    <property type="entry name" value="DD-peptidase/beta-lactamase superfamily"/>
    <property type="match status" value="1"/>
</dbReference>
<evidence type="ECO:0000256" key="10">
    <source>
        <dbReference type="SAM" id="MobiDB-lite"/>
    </source>
</evidence>
<dbReference type="GO" id="GO:0006508">
    <property type="term" value="P:proteolysis"/>
    <property type="evidence" value="ECO:0007669"/>
    <property type="project" value="InterPro"/>
</dbReference>
<feature type="active site" description="Proton acceptor" evidence="7">
    <location>
        <position position="93"/>
    </location>
</feature>
<evidence type="ECO:0000256" key="7">
    <source>
        <dbReference type="PIRSR" id="PIRSR618044-1"/>
    </source>
</evidence>
<organism evidence="12">
    <name type="scientific">Chlorobium chlorochromatii (strain CaD3)</name>
    <dbReference type="NCBI Taxonomy" id="340177"/>
    <lineage>
        <taxon>Bacteria</taxon>
        <taxon>Pseudomonadati</taxon>
        <taxon>Chlorobiota</taxon>
        <taxon>Chlorobiia</taxon>
        <taxon>Chlorobiales</taxon>
        <taxon>Chlorobiaceae</taxon>
        <taxon>Chlorobium/Pelodictyon group</taxon>
        <taxon>Chlorobium</taxon>
    </lineage>
</organism>
<evidence type="ECO:0000256" key="2">
    <source>
        <dbReference type="ARBA" id="ARBA00022729"/>
    </source>
</evidence>
<feature type="region of interest" description="Disordered" evidence="10">
    <location>
        <begin position="390"/>
        <end position="473"/>
    </location>
</feature>
<comment type="similarity">
    <text evidence="1 9">Belongs to the peptidase S11 family.</text>
</comment>
<protein>
    <submittedName>
        <fullName evidence="12">D-alanyl-D-alanine carboxypeptidase</fullName>
        <ecNumber evidence="12">3.4.16.4</ecNumber>
    </submittedName>
</protein>
<dbReference type="InterPro" id="IPR001967">
    <property type="entry name" value="Peptidase_S11_N"/>
</dbReference>
<dbReference type="EMBL" id="CP000108">
    <property type="protein sequence ID" value="ABB28343.1"/>
    <property type="molecule type" value="Genomic_DNA"/>
</dbReference>
<dbReference type="InterPro" id="IPR012338">
    <property type="entry name" value="Beta-lactam/transpept-like"/>
</dbReference>
<evidence type="ECO:0000256" key="9">
    <source>
        <dbReference type="RuleBase" id="RU004016"/>
    </source>
</evidence>
<feature type="compositionally biased region" description="Basic residues" evidence="10">
    <location>
        <begin position="406"/>
        <end position="425"/>
    </location>
</feature>
<dbReference type="HOGENOM" id="CLU_577086_0_0_10"/>
<keyword evidence="2" id="KW-0732">Signal</keyword>
<reference evidence="12" key="1">
    <citation type="submission" date="2005-08" db="EMBL/GenBank/DDBJ databases">
        <title>Complete sequence of Chlorobium chlorochromatii CaD3.</title>
        <authorList>
            <person name="Copeland A."/>
            <person name="Lucas S."/>
            <person name="Lapidus A."/>
            <person name="Barry K."/>
            <person name="Detter J.C."/>
            <person name="Glavina T."/>
            <person name="Hammon N."/>
            <person name="Israni S."/>
            <person name="Pitluck S."/>
            <person name="Bryant D."/>
            <person name="Schmutz J."/>
            <person name="Larimer F."/>
            <person name="Land M."/>
            <person name="Kyrpides N."/>
            <person name="Ivanova N."/>
            <person name="Richardson P."/>
        </authorList>
    </citation>
    <scope>NUCLEOTIDE SEQUENCE [LARGE SCALE GENOMIC DNA]</scope>
    <source>
        <strain evidence="12">CaD3</strain>
    </source>
</reference>
<keyword evidence="4" id="KW-0133">Cell shape</keyword>
<dbReference type="eggNOG" id="COG1686">
    <property type="taxonomic scope" value="Bacteria"/>
</dbReference>
<evidence type="ECO:0000256" key="5">
    <source>
        <dbReference type="ARBA" id="ARBA00022984"/>
    </source>
</evidence>
<feature type="binding site" evidence="8">
    <location>
        <position position="255"/>
    </location>
    <ligand>
        <name>substrate</name>
    </ligand>
</feature>
<evidence type="ECO:0000256" key="8">
    <source>
        <dbReference type="PIRSR" id="PIRSR618044-2"/>
    </source>
</evidence>